<name>A0AAV7LG30_PLEWA</name>
<accession>A0AAV7LG30</accession>
<gene>
    <name evidence="2" type="ORF">NDU88_003642</name>
</gene>
<evidence type="ECO:0000313" key="3">
    <source>
        <dbReference type="Proteomes" id="UP001066276"/>
    </source>
</evidence>
<proteinExistence type="predicted"/>
<dbReference type="EMBL" id="JANPWB010000015">
    <property type="protein sequence ID" value="KAJ1090510.1"/>
    <property type="molecule type" value="Genomic_DNA"/>
</dbReference>
<protein>
    <submittedName>
        <fullName evidence="2">Uncharacterized protein</fullName>
    </submittedName>
</protein>
<evidence type="ECO:0000256" key="1">
    <source>
        <dbReference type="SAM" id="MobiDB-lite"/>
    </source>
</evidence>
<sequence>MQSRVSPPPPTSSQCGSLLQHGTERFASSFSHQSCRYRCTARYLSVAVSSWMQLHRLPIQPASHLVPRGKSRSCIQSRNSESAETRRSTTAFRLPPSALEQAVPIAGNDHRV</sequence>
<evidence type="ECO:0000313" key="2">
    <source>
        <dbReference type="EMBL" id="KAJ1090510.1"/>
    </source>
</evidence>
<dbReference type="AlphaFoldDB" id="A0AAV7LG30"/>
<dbReference type="Proteomes" id="UP001066276">
    <property type="component" value="Chromosome 11"/>
</dbReference>
<organism evidence="2 3">
    <name type="scientific">Pleurodeles waltl</name>
    <name type="common">Iberian ribbed newt</name>
    <dbReference type="NCBI Taxonomy" id="8319"/>
    <lineage>
        <taxon>Eukaryota</taxon>
        <taxon>Metazoa</taxon>
        <taxon>Chordata</taxon>
        <taxon>Craniata</taxon>
        <taxon>Vertebrata</taxon>
        <taxon>Euteleostomi</taxon>
        <taxon>Amphibia</taxon>
        <taxon>Batrachia</taxon>
        <taxon>Caudata</taxon>
        <taxon>Salamandroidea</taxon>
        <taxon>Salamandridae</taxon>
        <taxon>Pleurodelinae</taxon>
        <taxon>Pleurodeles</taxon>
    </lineage>
</organism>
<feature type="region of interest" description="Disordered" evidence="1">
    <location>
        <begin position="68"/>
        <end position="90"/>
    </location>
</feature>
<keyword evidence="3" id="KW-1185">Reference proteome</keyword>
<reference evidence="2" key="1">
    <citation type="journal article" date="2022" name="bioRxiv">
        <title>Sequencing and chromosome-scale assembly of the giantPleurodeles waltlgenome.</title>
        <authorList>
            <person name="Brown T."/>
            <person name="Elewa A."/>
            <person name="Iarovenko S."/>
            <person name="Subramanian E."/>
            <person name="Araus A.J."/>
            <person name="Petzold A."/>
            <person name="Susuki M."/>
            <person name="Suzuki K.-i.T."/>
            <person name="Hayashi T."/>
            <person name="Toyoda A."/>
            <person name="Oliveira C."/>
            <person name="Osipova E."/>
            <person name="Leigh N.D."/>
            <person name="Simon A."/>
            <person name="Yun M.H."/>
        </authorList>
    </citation>
    <scope>NUCLEOTIDE SEQUENCE</scope>
    <source>
        <strain evidence="2">20211129_DDA</strain>
        <tissue evidence="2">Liver</tissue>
    </source>
</reference>
<comment type="caution">
    <text evidence="2">The sequence shown here is derived from an EMBL/GenBank/DDBJ whole genome shotgun (WGS) entry which is preliminary data.</text>
</comment>